<dbReference type="AlphaFoldDB" id="A0A1F6V6T9"/>
<evidence type="ECO:0000256" key="1">
    <source>
        <dbReference type="SAM" id="Phobius"/>
    </source>
</evidence>
<feature type="transmembrane region" description="Helical" evidence="1">
    <location>
        <begin position="104"/>
        <end position="123"/>
    </location>
</feature>
<proteinExistence type="predicted"/>
<accession>A0A1F6V6T9</accession>
<gene>
    <name evidence="3" type="ORF">A2647_02595</name>
</gene>
<dbReference type="EMBL" id="MFTP01000019">
    <property type="protein sequence ID" value="OGI65377.1"/>
    <property type="molecule type" value="Genomic_DNA"/>
</dbReference>
<organism evidence="3 4">
    <name type="scientific">Candidatus Nomurabacteria bacterium RIFCSPHIGHO2_01_FULL_40_24b</name>
    <dbReference type="NCBI Taxonomy" id="1801739"/>
    <lineage>
        <taxon>Bacteria</taxon>
        <taxon>Candidatus Nomuraibacteriota</taxon>
    </lineage>
</organism>
<evidence type="ECO:0000313" key="4">
    <source>
        <dbReference type="Proteomes" id="UP000177370"/>
    </source>
</evidence>
<protein>
    <submittedName>
        <fullName evidence="3">Uncharacterized protein</fullName>
    </submittedName>
</protein>
<reference evidence="3 4" key="1">
    <citation type="journal article" date="2016" name="Nat. Commun.">
        <title>Thousands of microbial genomes shed light on interconnected biogeochemical processes in an aquifer system.</title>
        <authorList>
            <person name="Anantharaman K."/>
            <person name="Brown C.T."/>
            <person name="Hug L.A."/>
            <person name="Sharon I."/>
            <person name="Castelle C.J."/>
            <person name="Probst A.J."/>
            <person name="Thomas B.C."/>
            <person name="Singh A."/>
            <person name="Wilkins M.J."/>
            <person name="Karaoz U."/>
            <person name="Brodie E.L."/>
            <person name="Williams K.H."/>
            <person name="Hubbard S.S."/>
            <person name="Banfield J.F."/>
        </authorList>
    </citation>
    <scope>NUCLEOTIDE SEQUENCE [LARGE SCALE GENOMIC DNA]</scope>
</reference>
<evidence type="ECO:0000256" key="2">
    <source>
        <dbReference type="SAM" id="SignalP"/>
    </source>
</evidence>
<evidence type="ECO:0000313" key="3">
    <source>
        <dbReference type="EMBL" id="OGI65377.1"/>
    </source>
</evidence>
<keyword evidence="1" id="KW-0812">Transmembrane</keyword>
<dbReference type="Proteomes" id="UP000177370">
    <property type="component" value="Unassembled WGS sequence"/>
</dbReference>
<dbReference type="Pfam" id="PF18895">
    <property type="entry name" value="T4SS_pilin"/>
    <property type="match status" value="1"/>
</dbReference>
<keyword evidence="2" id="KW-0732">Signal</keyword>
<keyword evidence="1" id="KW-0472">Membrane</keyword>
<name>A0A1F6V6T9_9BACT</name>
<feature type="chain" id="PRO_5009527158" evidence="2">
    <location>
        <begin position="26"/>
        <end position="150"/>
    </location>
</feature>
<keyword evidence="1" id="KW-1133">Transmembrane helix</keyword>
<feature type="transmembrane region" description="Helical" evidence="1">
    <location>
        <begin position="68"/>
        <end position="92"/>
    </location>
</feature>
<dbReference type="InterPro" id="IPR043993">
    <property type="entry name" value="T4SS_pilin"/>
</dbReference>
<feature type="signal peptide" evidence="2">
    <location>
        <begin position="1"/>
        <end position="25"/>
    </location>
</feature>
<comment type="caution">
    <text evidence="3">The sequence shown here is derived from an EMBL/GenBank/DDBJ whole genome shotgun (WGS) entry which is preliminary data.</text>
</comment>
<sequence>MKKIAKFLIPVLIFLMLLAPAISLADFDPARGLVPCNNTPSTNGTIPETEKCDYYAFLKLINILIDFVLYYMAIPIAAIMFVYAGFLLVTAGEEVASARTKAKGIFWNAFLGLVIAAAAWLIVKTLLSILGYKDLEEYFKVVYNYVNEIS</sequence>